<dbReference type="AlphaFoldDB" id="A0A4C1SED8"/>
<proteinExistence type="predicted"/>
<dbReference type="OrthoDB" id="425681at2759"/>
<organism evidence="1 2">
    <name type="scientific">Eumeta variegata</name>
    <name type="common">Bagworm moth</name>
    <name type="synonym">Eumeta japonica</name>
    <dbReference type="NCBI Taxonomy" id="151549"/>
    <lineage>
        <taxon>Eukaryota</taxon>
        <taxon>Metazoa</taxon>
        <taxon>Ecdysozoa</taxon>
        <taxon>Arthropoda</taxon>
        <taxon>Hexapoda</taxon>
        <taxon>Insecta</taxon>
        <taxon>Pterygota</taxon>
        <taxon>Neoptera</taxon>
        <taxon>Endopterygota</taxon>
        <taxon>Lepidoptera</taxon>
        <taxon>Glossata</taxon>
        <taxon>Ditrysia</taxon>
        <taxon>Tineoidea</taxon>
        <taxon>Psychidae</taxon>
        <taxon>Oiketicinae</taxon>
        <taxon>Eumeta</taxon>
    </lineage>
</organism>
<evidence type="ECO:0000313" key="2">
    <source>
        <dbReference type="Proteomes" id="UP000299102"/>
    </source>
</evidence>
<accession>A0A4C1SED8</accession>
<dbReference type="Proteomes" id="UP000299102">
    <property type="component" value="Unassembled WGS sequence"/>
</dbReference>
<evidence type="ECO:0000313" key="1">
    <source>
        <dbReference type="EMBL" id="GBP00445.1"/>
    </source>
</evidence>
<dbReference type="EMBL" id="BGZK01000005">
    <property type="protein sequence ID" value="GBP00445.1"/>
    <property type="molecule type" value="Genomic_DNA"/>
</dbReference>
<name>A0A4C1SED8_EUMVA</name>
<protein>
    <recommendedName>
        <fullName evidence="3">Reverse transcriptase domain-containing protein</fullName>
    </recommendedName>
</protein>
<sequence>MPVLSVKCLLYVDDQVILVPLTCELQKTVTKMKDSLKKRGTKANVSKNCLKESKLNMAEKKNRSKTNAVKMRSLHNMCRVSRKSKRGNTDVKDRSGLEEDVVTRKEKAILRWSGHLERMNENRLTKQIYRLNMCKRKLRDCPAVRQRRRNDVKIYDVEVPKIPESAWSIDFFS</sequence>
<evidence type="ECO:0008006" key="3">
    <source>
        <dbReference type="Google" id="ProtNLM"/>
    </source>
</evidence>
<reference evidence="1 2" key="1">
    <citation type="journal article" date="2019" name="Commun. Biol.">
        <title>The bagworm genome reveals a unique fibroin gene that provides high tensile strength.</title>
        <authorList>
            <person name="Kono N."/>
            <person name="Nakamura H."/>
            <person name="Ohtoshi R."/>
            <person name="Tomita M."/>
            <person name="Numata K."/>
            <person name="Arakawa K."/>
        </authorList>
    </citation>
    <scope>NUCLEOTIDE SEQUENCE [LARGE SCALE GENOMIC DNA]</scope>
</reference>
<gene>
    <name evidence="1" type="ORF">EVAR_988_1</name>
</gene>
<keyword evidence="2" id="KW-1185">Reference proteome</keyword>
<comment type="caution">
    <text evidence="1">The sequence shown here is derived from an EMBL/GenBank/DDBJ whole genome shotgun (WGS) entry which is preliminary data.</text>
</comment>